<dbReference type="EMBL" id="LXEX01000031">
    <property type="protein sequence ID" value="OAT59000.1"/>
    <property type="molecule type" value="Genomic_DNA"/>
</dbReference>
<protein>
    <submittedName>
        <fullName evidence="1">E16-related protein</fullName>
    </submittedName>
</protein>
<dbReference type="Proteomes" id="UP000078431">
    <property type="component" value="Unassembled WGS sequence"/>
</dbReference>
<comment type="caution">
    <text evidence="1">The sequence shown here is derived from an EMBL/GenBank/DDBJ whole genome shotgun (WGS) entry which is preliminary data.</text>
</comment>
<evidence type="ECO:0000313" key="2">
    <source>
        <dbReference type="Proteomes" id="UP000078431"/>
    </source>
</evidence>
<dbReference type="RefSeq" id="WP_061552922.1">
    <property type="nucleotide sequence ID" value="NZ_LXEX01000031.1"/>
</dbReference>
<accession>A0AA91EGY3</accession>
<dbReference type="AlphaFoldDB" id="A0AA91EGY3"/>
<name>A0AA91EGY3_9GAMM</name>
<evidence type="ECO:0000313" key="1">
    <source>
        <dbReference type="EMBL" id="OAT59000.1"/>
    </source>
</evidence>
<keyword evidence="2" id="KW-1185">Reference proteome</keyword>
<dbReference type="Pfam" id="PF06252">
    <property type="entry name" value="GemA"/>
    <property type="match status" value="1"/>
</dbReference>
<dbReference type="InterPro" id="IPR009363">
    <property type="entry name" value="Phage_Mu_Gp16"/>
</dbReference>
<sequence>MEKRLIQLIHVGKSSLNWDDETYRAVLYRLTGKSSSSRCTDTEGEKILSYMKGQGFEPTPKKQYGKKPRVAASRQTVLNKIEALLAERDLPWAYAEQMAQHMFKKHYIIWLDDNQLRKLMQALIVNAKRRNQRGE</sequence>
<organism evidence="1 2">
    <name type="scientific">Obesumbacterium proteus ATCC 12841</name>
    <dbReference type="NCBI Taxonomy" id="1354268"/>
    <lineage>
        <taxon>Bacteria</taxon>
        <taxon>Pseudomonadati</taxon>
        <taxon>Pseudomonadota</taxon>
        <taxon>Gammaproteobacteria</taxon>
        <taxon>Enterobacterales</taxon>
        <taxon>Hafniaceae</taxon>
        <taxon>Obesumbacterium</taxon>
    </lineage>
</organism>
<reference evidence="1 2" key="1">
    <citation type="submission" date="2016-04" db="EMBL/GenBank/DDBJ databases">
        <title>ATOL: Assembling a taxonomically balanced genome-scale reconstruction of the evolutionary history of the Enterobacteriaceae.</title>
        <authorList>
            <person name="Plunkett G.III."/>
            <person name="Neeno-Eckwall E.C."/>
            <person name="Glasner J.D."/>
            <person name="Perna N.T."/>
        </authorList>
    </citation>
    <scope>NUCLEOTIDE SEQUENCE [LARGE SCALE GENOMIC DNA]</scope>
    <source>
        <strain evidence="1 2">ATCC 12841</strain>
    </source>
</reference>
<gene>
    <name evidence="1" type="ORF">M993_02303</name>
</gene>
<proteinExistence type="predicted"/>